<sequence length="171" mass="19030">MQADHEATEMLLGAYSTDDWQELREKVVAISGMMMLIELEDTQNGAKGRTHPKAATRIFQLLGHLAEMPLVHAQITQDASLIPPQDELQAFAHDVTVPCFFDAIELAQTAGAASIAADLGTLEDFFKDLEIAKLGDPSRYKDLKTQGAQEWAKLWPCNEALKQILWKHQTI</sequence>
<dbReference type="EMBL" id="MT142006">
    <property type="protein sequence ID" value="QJA73156.1"/>
    <property type="molecule type" value="Genomic_DNA"/>
</dbReference>
<reference evidence="1" key="1">
    <citation type="submission" date="2020-03" db="EMBL/GenBank/DDBJ databases">
        <title>The deep terrestrial virosphere.</title>
        <authorList>
            <person name="Holmfeldt K."/>
            <person name="Nilsson E."/>
            <person name="Simone D."/>
            <person name="Lopez-Fernandez M."/>
            <person name="Wu X."/>
            <person name="de Brujin I."/>
            <person name="Lundin D."/>
            <person name="Andersson A."/>
            <person name="Bertilsson S."/>
            <person name="Dopson M."/>
        </authorList>
    </citation>
    <scope>NUCLEOTIDE SEQUENCE</scope>
    <source>
        <strain evidence="1">MM415A02452</strain>
    </source>
</reference>
<gene>
    <name evidence="1" type="ORF">MM415A02452_0006</name>
</gene>
<evidence type="ECO:0000313" key="1">
    <source>
        <dbReference type="EMBL" id="QJA73156.1"/>
    </source>
</evidence>
<dbReference type="AlphaFoldDB" id="A0A6M3JT25"/>
<protein>
    <submittedName>
        <fullName evidence="1">Uncharacterized protein</fullName>
    </submittedName>
</protein>
<organism evidence="1">
    <name type="scientific">viral metagenome</name>
    <dbReference type="NCBI Taxonomy" id="1070528"/>
    <lineage>
        <taxon>unclassified sequences</taxon>
        <taxon>metagenomes</taxon>
        <taxon>organismal metagenomes</taxon>
    </lineage>
</organism>
<accession>A0A6M3JT25</accession>
<name>A0A6M3JT25_9ZZZZ</name>
<proteinExistence type="predicted"/>